<dbReference type="InterPro" id="IPR029051">
    <property type="entry name" value="DUF4352"/>
</dbReference>
<keyword evidence="1" id="KW-0732">Signal</keyword>
<feature type="region of interest" description="Disordered" evidence="2">
    <location>
        <begin position="1"/>
        <end position="63"/>
    </location>
</feature>
<dbReference type="InterPro" id="IPR029050">
    <property type="entry name" value="Immunoprotect_excell_Ig-like"/>
</dbReference>
<feature type="transmembrane region" description="Helical" evidence="3">
    <location>
        <begin position="92"/>
        <end position="114"/>
    </location>
</feature>
<sequence>MSRFSQDPNPYEDPQPEKKRRLKKNRAQEPRQRAPRGFDPRQQQGYDPRQQQQGYGPRQQQGYDPQYQQYQQYPPQQIVYEKKKGMPWWAKLLVAFVVLIGIPLAIFAGCAALTTTAIDETAKDLGGDKAVAADTNAPAPTENDAGIPEFQLGQSAVINGVTATVQDFTPQTNFEGKPAVCSNVSFQNGADQPYSFDSTNFKLKQPSGVTQMPGYIGDRPNELSYGELAPGGNVSGKVCWDVAEAAGEMEIQLQFDWLFSDGPKLSGRLPSNLYFPFQAPVLVTGVSL</sequence>
<feature type="compositionally biased region" description="Low complexity" evidence="2">
    <location>
        <begin position="40"/>
        <end position="63"/>
    </location>
</feature>
<evidence type="ECO:0000313" key="6">
    <source>
        <dbReference type="Proteomes" id="UP000515570"/>
    </source>
</evidence>
<protein>
    <submittedName>
        <fullName evidence="5">DUF4352 domain-containing protein</fullName>
    </submittedName>
</protein>
<dbReference type="AlphaFoldDB" id="A0A7G5FGU6"/>
<keyword evidence="3" id="KW-0472">Membrane</keyword>
<keyword evidence="6" id="KW-1185">Reference proteome</keyword>
<feature type="domain" description="DUF4352" evidence="4">
    <location>
        <begin position="152"/>
        <end position="262"/>
    </location>
</feature>
<evidence type="ECO:0000259" key="4">
    <source>
        <dbReference type="Pfam" id="PF11611"/>
    </source>
</evidence>
<feature type="compositionally biased region" description="Basic and acidic residues" evidence="2">
    <location>
        <begin position="26"/>
        <end position="39"/>
    </location>
</feature>
<dbReference type="Gene3D" id="2.60.40.1240">
    <property type="match status" value="1"/>
</dbReference>
<accession>A0A7G5FGU6</accession>
<evidence type="ECO:0000256" key="3">
    <source>
        <dbReference type="SAM" id="Phobius"/>
    </source>
</evidence>
<gene>
    <name evidence="5" type="ORF">HW450_03635</name>
</gene>
<dbReference type="Pfam" id="PF11611">
    <property type="entry name" value="DUF4352"/>
    <property type="match status" value="1"/>
</dbReference>
<reference evidence="5 6" key="1">
    <citation type="submission" date="2020-07" db="EMBL/GenBank/DDBJ databases">
        <title>non toxigenic Corynebacterium sp. nov from a clinical source.</title>
        <authorList>
            <person name="Bernier A.-M."/>
            <person name="Bernard K."/>
        </authorList>
    </citation>
    <scope>NUCLEOTIDE SEQUENCE [LARGE SCALE GENOMIC DNA]</scope>
    <source>
        <strain evidence="6">NML 93-0612</strain>
    </source>
</reference>
<keyword evidence="3" id="KW-1133">Transmembrane helix</keyword>
<dbReference type="Proteomes" id="UP000515570">
    <property type="component" value="Chromosome"/>
</dbReference>
<keyword evidence="3" id="KW-0812">Transmembrane</keyword>
<evidence type="ECO:0000256" key="1">
    <source>
        <dbReference type="ARBA" id="ARBA00022729"/>
    </source>
</evidence>
<evidence type="ECO:0000256" key="2">
    <source>
        <dbReference type="SAM" id="MobiDB-lite"/>
    </source>
</evidence>
<evidence type="ECO:0000313" key="5">
    <source>
        <dbReference type="EMBL" id="QMV85837.1"/>
    </source>
</evidence>
<dbReference type="RefSeq" id="WP_182386654.1">
    <property type="nucleotide sequence ID" value="NZ_CP059833.1"/>
</dbReference>
<dbReference type="EMBL" id="CP059833">
    <property type="protein sequence ID" value="QMV85837.1"/>
    <property type="molecule type" value="Genomic_DNA"/>
</dbReference>
<name>A0A7G5FGU6_9CORY</name>
<proteinExistence type="predicted"/>
<organism evidence="5 6">
    <name type="scientific">Corynebacterium hindlerae</name>
    <dbReference type="NCBI Taxonomy" id="699041"/>
    <lineage>
        <taxon>Bacteria</taxon>
        <taxon>Bacillati</taxon>
        <taxon>Actinomycetota</taxon>
        <taxon>Actinomycetes</taxon>
        <taxon>Mycobacteriales</taxon>
        <taxon>Corynebacteriaceae</taxon>
        <taxon>Corynebacterium</taxon>
    </lineage>
</organism>